<evidence type="ECO:0000313" key="3">
    <source>
        <dbReference type="Proteomes" id="UP001597459"/>
    </source>
</evidence>
<dbReference type="NCBIfam" id="TIGR03891">
    <property type="entry name" value="thiopep_ocin"/>
    <property type="match status" value="1"/>
</dbReference>
<feature type="domain" description="Thiopeptide-type bacteriocin biosynthesis" evidence="1">
    <location>
        <begin position="17"/>
        <end position="285"/>
    </location>
</feature>
<comment type="caution">
    <text evidence="2">The sequence shown here is derived from an EMBL/GenBank/DDBJ whole genome shotgun (WGS) entry which is preliminary data.</text>
</comment>
<protein>
    <submittedName>
        <fullName evidence="2">Thiopeptide-type bacteriocin biosynthesis protein</fullName>
    </submittedName>
</protein>
<gene>
    <name evidence="2" type="ORF">ACFSTE_01055</name>
</gene>
<organism evidence="2 3">
    <name type="scientific">Aquimarina hainanensis</name>
    <dbReference type="NCBI Taxonomy" id="1578017"/>
    <lineage>
        <taxon>Bacteria</taxon>
        <taxon>Pseudomonadati</taxon>
        <taxon>Bacteroidota</taxon>
        <taxon>Flavobacteriia</taxon>
        <taxon>Flavobacteriales</taxon>
        <taxon>Flavobacteriaceae</taxon>
        <taxon>Aquimarina</taxon>
    </lineage>
</organism>
<proteinExistence type="predicted"/>
<dbReference type="Proteomes" id="UP001597459">
    <property type="component" value="Unassembled WGS sequence"/>
</dbReference>
<dbReference type="Pfam" id="PF14028">
    <property type="entry name" value="Lant_dehydr_C"/>
    <property type="match status" value="1"/>
</dbReference>
<evidence type="ECO:0000259" key="1">
    <source>
        <dbReference type="Pfam" id="PF14028"/>
    </source>
</evidence>
<keyword evidence="3" id="KW-1185">Reference proteome</keyword>
<reference evidence="3" key="1">
    <citation type="journal article" date="2019" name="Int. J. Syst. Evol. Microbiol.">
        <title>The Global Catalogue of Microorganisms (GCM) 10K type strain sequencing project: providing services to taxonomists for standard genome sequencing and annotation.</title>
        <authorList>
            <consortium name="The Broad Institute Genomics Platform"/>
            <consortium name="The Broad Institute Genome Sequencing Center for Infectious Disease"/>
            <person name="Wu L."/>
            <person name="Ma J."/>
        </authorList>
    </citation>
    <scope>NUCLEOTIDE SEQUENCE [LARGE SCALE GENOMIC DNA]</scope>
    <source>
        <strain evidence="3">KCTC 42423</strain>
    </source>
</reference>
<sequence length="294" mass="35867">MSLETNVQRTFIPGDQWGYYKLYCGQRSSDSILLEVIKPFVSKALENKWIDQWFFIRYTDPQFHIRLRYRVTDTKYYGVLIRELYLVLNPYVENNKIYKVQMDTYQRELERYGENTIEEAETIFFYESEMLLSVLEYVEDQEEYALFIIWIMDKFLDGFGFSFERKMTFTTYNYEAYLNEFSADKKTRRQLDIKYKKYRKVLWQFMSPKDVGEEMSLFLENQLLIKEERMTQAIKQLVKKDSEAVLAVSLDALVSSYIHMLINRAFRSRQRFYEMVCYGILVRYYKEMYYKKKT</sequence>
<evidence type="ECO:0000313" key="2">
    <source>
        <dbReference type="EMBL" id="MFD2589398.1"/>
    </source>
</evidence>
<dbReference type="RefSeq" id="WP_176027987.1">
    <property type="nucleotide sequence ID" value="NZ_JBHSJV010000001.1"/>
</dbReference>
<dbReference type="InterPro" id="IPR023809">
    <property type="entry name" value="Thiopep_bacteriocin_synth_dom"/>
</dbReference>
<name>A0ABW5N467_9FLAO</name>
<accession>A0ABW5N467</accession>
<dbReference type="EMBL" id="JBHULX010000001">
    <property type="protein sequence ID" value="MFD2589398.1"/>
    <property type="molecule type" value="Genomic_DNA"/>
</dbReference>